<sequence>MHQLPINCYNDEGCTLFYGLIGFSTERCMTSALSGPSTGFVLDCLPV</sequence>
<dbReference type="EMBL" id="LWDX02020788">
    <property type="protein sequence ID" value="OEL32595.1"/>
    <property type="molecule type" value="Genomic_DNA"/>
</dbReference>
<dbReference type="Proteomes" id="UP000095767">
    <property type="component" value="Unassembled WGS sequence"/>
</dbReference>
<gene>
    <name evidence="1" type="ORF">BAE44_0006380</name>
</gene>
<keyword evidence="2" id="KW-1185">Reference proteome</keyword>
<dbReference type="AlphaFoldDB" id="A0A1E5W5F3"/>
<evidence type="ECO:0000313" key="1">
    <source>
        <dbReference type="EMBL" id="OEL32595.1"/>
    </source>
</evidence>
<reference evidence="1 2" key="1">
    <citation type="submission" date="2016-09" db="EMBL/GenBank/DDBJ databases">
        <title>The draft genome of Dichanthelium oligosanthes: A C3 panicoid grass species.</title>
        <authorList>
            <person name="Studer A.J."/>
            <person name="Schnable J.C."/>
            <person name="Brutnell T.P."/>
        </authorList>
    </citation>
    <scope>NUCLEOTIDE SEQUENCE [LARGE SCALE GENOMIC DNA]</scope>
    <source>
        <strain evidence="2">cv. Kellogg 1175</strain>
        <tissue evidence="1">Leaf</tissue>
    </source>
</reference>
<comment type="caution">
    <text evidence="1">The sequence shown here is derived from an EMBL/GenBank/DDBJ whole genome shotgun (WGS) entry which is preliminary data.</text>
</comment>
<protein>
    <submittedName>
        <fullName evidence="1">Uncharacterized protein</fullName>
    </submittedName>
</protein>
<evidence type="ECO:0000313" key="2">
    <source>
        <dbReference type="Proteomes" id="UP000095767"/>
    </source>
</evidence>
<proteinExistence type="predicted"/>
<accession>A0A1E5W5F3</accession>
<name>A0A1E5W5F3_9POAL</name>
<organism evidence="1 2">
    <name type="scientific">Dichanthelium oligosanthes</name>
    <dbReference type="NCBI Taxonomy" id="888268"/>
    <lineage>
        <taxon>Eukaryota</taxon>
        <taxon>Viridiplantae</taxon>
        <taxon>Streptophyta</taxon>
        <taxon>Embryophyta</taxon>
        <taxon>Tracheophyta</taxon>
        <taxon>Spermatophyta</taxon>
        <taxon>Magnoliopsida</taxon>
        <taxon>Liliopsida</taxon>
        <taxon>Poales</taxon>
        <taxon>Poaceae</taxon>
        <taxon>PACMAD clade</taxon>
        <taxon>Panicoideae</taxon>
        <taxon>Panicodae</taxon>
        <taxon>Paniceae</taxon>
        <taxon>Dichantheliinae</taxon>
        <taxon>Dichanthelium</taxon>
    </lineage>
</organism>